<comment type="similarity">
    <text evidence="1">Belongs to the UPF0312 family.</text>
</comment>
<protein>
    <submittedName>
        <fullName evidence="3">YceI family protein</fullName>
    </submittedName>
</protein>
<dbReference type="Proteomes" id="UP001164718">
    <property type="component" value="Chromosome"/>
</dbReference>
<dbReference type="SUPFAM" id="SSF101874">
    <property type="entry name" value="YceI-like"/>
    <property type="match status" value="1"/>
</dbReference>
<proteinExistence type="inferred from homology"/>
<dbReference type="PANTHER" id="PTHR34406">
    <property type="entry name" value="PROTEIN YCEI"/>
    <property type="match status" value="1"/>
</dbReference>
<keyword evidence="4" id="KW-1185">Reference proteome</keyword>
<dbReference type="SMART" id="SM00867">
    <property type="entry name" value="YceI"/>
    <property type="match status" value="1"/>
</dbReference>
<dbReference type="EMBL" id="CP106878">
    <property type="protein sequence ID" value="WAA10880.1"/>
    <property type="molecule type" value="Genomic_DNA"/>
</dbReference>
<dbReference type="AlphaFoldDB" id="A0A9E8LX01"/>
<dbReference type="PANTHER" id="PTHR34406:SF1">
    <property type="entry name" value="PROTEIN YCEI"/>
    <property type="match status" value="1"/>
</dbReference>
<accession>A0A9E8LX01</accession>
<dbReference type="KEGG" id="faf:OE104_06085"/>
<name>A0A9E8LX01_9BACI</name>
<sequence>MKRKWKVDPMHSEIGFSVKHMMISKVKGTFNNFNANIFADPNDLTTADIEVTVDLESIDTRNDDRDAHLKSADFFEIERFPHMTFRAVNIEKKGEQRYDVIGDLTIRDVTRRETFTVTVGGVAKDPMTGVEKAGFIGEGMINRKNYGLVWNAALESGGVLVGEEIDILISIEAEKVA</sequence>
<organism evidence="3 4">
    <name type="scientific">Fervidibacillus albus</name>
    <dbReference type="NCBI Taxonomy" id="2980026"/>
    <lineage>
        <taxon>Bacteria</taxon>
        <taxon>Bacillati</taxon>
        <taxon>Bacillota</taxon>
        <taxon>Bacilli</taxon>
        <taxon>Bacillales</taxon>
        <taxon>Bacillaceae</taxon>
        <taxon>Fervidibacillus</taxon>
    </lineage>
</organism>
<evidence type="ECO:0000313" key="4">
    <source>
        <dbReference type="Proteomes" id="UP001164718"/>
    </source>
</evidence>
<dbReference type="InterPro" id="IPR007372">
    <property type="entry name" value="Lipid/polyisoprenoid-bd_YceI"/>
</dbReference>
<evidence type="ECO:0000259" key="2">
    <source>
        <dbReference type="SMART" id="SM00867"/>
    </source>
</evidence>
<dbReference type="Gene3D" id="2.40.128.110">
    <property type="entry name" value="Lipid/polyisoprenoid-binding, YceI-like"/>
    <property type="match status" value="1"/>
</dbReference>
<reference evidence="3" key="1">
    <citation type="submission" date="2022-09" db="EMBL/GenBank/DDBJ databases">
        <title>Complete Genomes of Fervidibacillus albus and Fervidibacillus halotolerans isolated from tidal flat sediments.</title>
        <authorList>
            <person name="Kwon K.K."/>
            <person name="Yang S.-H."/>
            <person name="Park M.J."/>
            <person name="Oh H.-M."/>
        </authorList>
    </citation>
    <scope>NUCLEOTIDE SEQUENCE</scope>
    <source>
        <strain evidence="3">MEBiC13591</strain>
    </source>
</reference>
<dbReference type="Pfam" id="PF04264">
    <property type="entry name" value="YceI"/>
    <property type="match status" value="1"/>
</dbReference>
<dbReference type="RefSeq" id="WP_275418689.1">
    <property type="nucleotide sequence ID" value="NZ_CP106878.1"/>
</dbReference>
<gene>
    <name evidence="3" type="ORF">OE104_06085</name>
</gene>
<feature type="domain" description="Lipid/polyisoprenoid-binding YceI-like" evidence="2">
    <location>
        <begin position="4"/>
        <end position="174"/>
    </location>
</feature>
<evidence type="ECO:0000313" key="3">
    <source>
        <dbReference type="EMBL" id="WAA10880.1"/>
    </source>
</evidence>
<evidence type="ECO:0000256" key="1">
    <source>
        <dbReference type="ARBA" id="ARBA00008812"/>
    </source>
</evidence>
<dbReference type="InterPro" id="IPR036761">
    <property type="entry name" value="TTHA0802/YceI-like_sf"/>
</dbReference>